<dbReference type="AlphaFoldDB" id="U4KLU1"/>
<dbReference type="Proteomes" id="UP000032740">
    <property type="component" value="Chromosome"/>
</dbReference>
<feature type="transmembrane region" description="Helical" evidence="1">
    <location>
        <begin position="20"/>
        <end position="43"/>
    </location>
</feature>
<protein>
    <submittedName>
        <fullName evidence="2">Uncharacterized protein</fullName>
    </submittedName>
</protein>
<keyword evidence="1" id="KW-0812">Transmembrane</keyword>
<proteinExistence type="predicted"/>
<keyword evidence="1" id="KW-1133">Transmembrane helix</keyword>
<evidence type="ECO:0000256" key="1">
    <source>
        <dbReference type="SAM" id="Phobius"/>
    </source>
</evidence>
<dbReference type="HOGENOM" id="CLU_1801826_0_0_14"/>
<gene>
    <name evidence="2" type="ORF">BN85413210</name>
</gene>
<name>U4KLU1_ALTPJ</name>
<evidence type="ECO:0000313" key="2">
    <source>
        <dbReference type="EMBL" id="CCV64898.1"/>
    </source>
</evidence>
<dbReference type="EMBL" id="FO681347">
    <property type="protein sequence ID" value="CCV64898.1"/>
    <property type="molecule type" value="Genomic_DNA"/>
</dbReference>
<evidence type="ECO:0000313" key="3">
    <source>
        <dbReference type="Proteomes" id="UP000032740"/>
    </source>
</evidence>
<sequence>MFKYLFSFNDWMNNLFAQEYVWWTVLVIVAIVLVVALIVFLLVRPAESFAGVFHKEGQGSVIVEKKGVLWVVDAEGNAEKFQLHQQKQVVKGNNIFAGRDIKVVEVIEENDVIQRRQAIDTEYLVVDFVSKKKLVLNNVEYEK</sequence>
<keyword evidence="3" id="KW-1185">Reference proteome</keyword>
<accession>U4KLU1</accession>
<dbReference type="RefSeq" id="WP_030003781.1">
    <property type="nucleotide sequence ID" value="NC_022538.1"/>
</dbReference>
<dbReference type="STRING" id="1318466.BN85413210"/>
<organism evidence="2 3">
    <name type="scientific">Alteracholeplasma palmae (strain ATCC 49389 / J233)</name>
    <name type="common">Acholeplasma palmae</name>
    <dbReference type="NCBI Taxonomy" id="1318466"/>
    <lineage>
        <taxon>Bacteria</taxon>
        <taxon>Bacillati</taxon>
        <taxon>Mycoplasmatota</taxon>
        <taxon>Mollicutes</taxon>
        <taxon>Acholeplasmatales</taxon>
        <taxon>Acholeplasmataceae</taxon>
        <taxon>Acholeplasma</taxon>
    </lineage>
</organism>
<dbReference type="KEGG" id="apal:BN85413210"/>
<keyword evidence="1" id="KW-0472">Membrane</keyword>
<reference evidence="2 3" key="1">
    <citation type="journal article" date="2013" name="J. Mol. Microbiol. Biotechnol.">
        <title>Analysis of the Complete Genomes of Acholeplasma brassicae , A. palmae and A. laidlawii and Their Comparison to the Obligate Parasites from ' Candidatus Phytoplasma'.</title>
        <authorList>
            <person name="Kube M."/>
            <person name="Siewert C."/>
            <person name="Migdoll A.M."/>
            <person name="Duduk B."/>
            <person name="Holz S."/>
            <person name="Rabus R."/>
            <person name="Seemuller E."/>
            <person name="Mitrovic J."/>
            <person name="Muller I."/>
            <person name="Buttner C."/>
            <person name="Reinhardt R."/>
        </authorList>
    </citation>
    <scope>NUCLEOTIDE SEQUENCE [LARGE SCALE GENOMIC DNA]</scope>
    <source>
        <strain evidence="2 3">J233</strain>
    </source>
</reference>